<protein>
    <submittedName>
        <fullName evidence="3">Gtpase activating protein</fullName>
    </submittedName>
</protein>
<evidence type="ECO:0000256" key="1">
    <source>
        <dbReference type="SAM" id="MobiDB-lite"/>
    </source>
</evidence>
<feature type="region of interest" description="Disordered" evidence="1">
    <location>
        <begin position="153"/>
        <end position="203"/>
    </location>
</feature>
<dbReference type="GO" id="GO:0005096">
    <property type="term" value="F:GTPase activator activity"/>
    <property type="evidence" value="ECO:0007669"/>
    <property type="project" value="TreeGrafter"/>
</dbReference>
<dbReference type="GO" id="GO:0005794">
    <property type="term" value="C:Golgi apparatus"/>
    <property type="evidence" value="ECO:0007669"/>
    <property type="project" value="TreeGrafter"/>
</dbReference>
<name>A0A068RPF7_9FUNG</name>
<sequence>MAERGAGWCHIAFTLCQIPAMQEYAAPRSFQARPFWRRHGLRFPGRVKIVSSRTQEDTRSHVSGSNTARFQYTSLVIQETRHREAVTSPPEYASSPTKSSSPSKSSSKVLPNMPSPPSQKQRSSSSPHKSFDAFLKDTNDEWSDELGYDMVDKAKPLSTSPTSSKAMDHLQHHHHHHQQEKQPQDANDSLSTDTSNVNKPNIETLLQDPTHLVYCTDPERTKDPAKTKKFKDILAEPNVDLAALKKVSWSGIPKELRPVAWQLLLGYLPCNMARRAETLARKRKEYVDSVTASYAKGVAGLDQTLWHQIHIDIPRTNPGVPLYQYEATQLCLERILYQWAIRHPASGYVQGINDLVTPIFEVFLSAYIDENPEGYNVSKLDPEVLNVIEADSFWCLSKLLDGIQDNYTFAQPGIQRQVAILKDLATRIDSRLTTHLQDEGVEFIQFAFRWMNCLLMRELPLRCTVRMWDTYLAEGSSEGFSEFHVYVCAAFLVKWSSQLRSQDFQGIMLFLQQLPTQNWQAKDVELLLSEAYMWKTLFHNAPSHLK</sequence>
<dbReference type="AlphaFoldDB" id="A0A068RPF7"/>
<evidence type="ECO:0000313" key="3">
    <source>
        <dbReference type="EMBL" id="CDH52028.1"/>
    </source>
</evidence>
<dbReference type="EMBL" id="CBTN010000011">
    <property type="protein sequence ID" value="CDH52028.1"/>
    <property type="molecule type" value="Genomic_DNA"/>
</dbReference>
<dbReference type="FunFam" id="1.10.8.270:FF:000037">
    <property type="entry name" value="TBC1 domain family member 22A"/>
    <property type="match status" value="1"/>
</dbReference>
<dbReference type="FunFam" id="1.10.472.80:FF:000001">
    <property type="entry name" value="TBC1 domain family member 22B"/>
    <property type="match status" value="1"/>
</dbReference>
<dbReference type="PANTHER" id="PTHR22957:SF26">
    <property type="entry name" value="LD44506P"/>
    <property type="match status" value="1"/>
</dbReference>
<dbReference type="OrthoDB" id="26371at2759"/>
<evidence type="ECO:0000259" key="2">
    <source>
        <dbReference type="PROSITE" id="PS50086"/>
    </source>
</evidence>
<dbReference type="SUPFAM" id="SSF47923">
    <property type="entry name" value="Ypt/Rab-GAP domain of gyp1p"/>
    <property type="match status" value="2"/>
</dbReference>
<comment type="caution">
    <text evidence="3">The sequence shown here is derived from an EMBL/GenBank/DDBJ whole genome shotgun (WGS) entry which is preliminary data.</text>
</comment>
<dbReference type="InterPro" id="IPR000195">
    <property type="entry name" value="Rab-GAP-TBC_dom"/>
</dbReference>
<feature type="compositionally biased region" description="Polar residues" evidence="1">
    <location>
        <begin position="184"/>
        <end position="201"/>
    </location>
</feature>
<keyword evidence="4" id="KW-1185">Reference proteome</keyword>
<dbReference type="Gene3D" id="1.10.472.80">
    <property type="entry name" value="Ypt/Rab-GAP domain of gyp1p, domain 3"/>
    <property type="match status" value="1"/>
</dbReference>
<accession>A0A068RPF7</accession>
<dbReference type="Proteomes" id="UP000027586">
    <property type="component" value="Unassembled WGS sequence"/>
</dbReference>
<dbReference type="VEuPathDB" id="FungiDB:LCOR_03560.1"/>
<dbReference type="Pfam" id="PF00566">
    <property type="entry name" value="RabGAP-TBC"/>
    <property type="match status" value="1"/>
</dbReference>
<feature type="domain" description="Rab-GAP TBC" evidence="2">
    <location>
        <begin position="251"/>
        <end position="475"/>
    </location>
</feature>
<dbReference type="Gene3D" id="1.10.8.270">
    <property type="entry name" value="putative rabgap domain of human tbc1 domain family member 14 like domains"/>
    <property type="match status" value="1"/>
</dbReference>
<dbReference type="Gene3D" id="1.10.10.750">
    <property type="entry name" value="Ypt/Rab-GAP domain of gyp1p, domain 1"/>
    <property type="match status" value="1"/>
</dbReference>
<dbReference type="PANTHER" id="PTHR22957">
    <property type="entry name" value="TBC1 DOMAIN FAMILY MEMBER GTPASE-ACTIVATING PROTEIN"/>
    <property type="match status" value="1"/>
</dbReference>
<reference evidence="3" key="1">
    <citation type="submission" date="2013-08" db="EMBL/GenBank/DDBJ databases">
        <title>Gene expansion shapes genome architecture in the human pathogen Lichtheimia corymbifera: an evolutionary genomics analysis in the ancient terrestrial Mucorales (Mucoromycotina).</title>
        <authorList>
            <person name="Schwartze V.U."/>
            <person name="Winter S."/>
            <person name="Shelest E."/>
            <person name="Marcet-Houben M."/>
            <person name="Horn F."/>
            <person name="Wehner S."/>
            <person name="Hoffmann K."/>
            <person name="Riege K."/>
            <person name="Sammeth M."/>
            <person name="Nowrousian M."/>
            <person name="Valiante V."/>
            <person name="Linde J."/>
            <person name="Jacobsen I.D."/>
            <person name="Marz M."/>
            <person name="Brakhage A.A."/>
            <person name="Gabaldon T."/>
            <person name="Bocker S."/>
            <person name="Voigt K."/>
        </authorList>
    </citation>
    <scope>NUCLEOTIDE SEQUENCE [LARGE SCALE GENOMIC DNA]</scope>
    <source>
        <strain evidence="3">FSU 9682</strain>
    </source>
</reference>
<dbReference type="FunFam" id="1.10.10.750:FF:000009">
    <property type="entry name" value="TBC1 domain family member 22A"/>
    <property type="match status" value="1"/>
</dbReference>
<proteinExistence type="predicted"/>
<evidence type="ECO:0000313" key="4">
    <source>
        <dbReference type="Proteomes" id="UP000027586"/>
    </source>
</evidence>
<feature type="compositionally biased region" description="Low complexity" evidence="1">
    <location>
        <begin position="94"/>
        <end position="108"/>
    </location>
</feature>
<dbReference type="STRING" id="1263082.A0A068RPF7"/>
<organism evidence="3 4">
    <name type="scientific">Lichtheimia corymbifera JMRC:FSU:9682</name>
    <dbReference type="NCBI Taxonomy" id="1263082"/>
    <lineage>
        <taxon>Eukaryota</taxon>
        <taxon>Fungi</taxon>
        <taxon>Fungi incertae sedis</taxon>
        <taxon>Mucoromycota</taxon>
        <taxon>Mucoromycotina</taxon>
        <taxon>Mucoromycetes</taxon>
        <taxon>Mucorales</taxon>
        <taxon>Lichtheimiaceae</taxon>
        <taxon>Lichtheimia</taxon>
    </lineage>
</organism>
<gene>
    <name evidence="3" type="ORF">LCOR_03560.1</name>
</gene>
<dbReference type="InterPro" id="IPR035969">
    <property type="entry name" value="Rab-GAP_TBC_sf"/>
</dbReference>
<dbReference type="PROSITE" id="PS50086">
    <property type="entry name" value="TBC_RABGAP"/>
    <property type="match status" value="1"/>
</dbReference>
<feature type="compositionally biased region" description="Low complexity" evidence="1">
    <location>
        <begin position="118"/>
        <end position="128"/>
    </location>
</feature>
<dbReference type="SMART" id="SM00164">
    <property type="entry name" value="TBC"/>
    <property type="match status" value="1"/>
</dbReference>
<feature type="region of interest" description="Disordered" evidence="1">
    <location>
        <begin position="80"/>
        <end position="132"/>
    </location>
</feature>